<feature type="region of interest" description="Disordered" evidence="3">
    <location>
        <begin position="32"/>
        <end position="55"/>
    </location>
</feature>
<evidence type="ECO:0000313" key="6">
    <source>
        <dbReference type="Proteomes" id="UP000822688"/>
    </source>
</evidence>
<dbReference type="Pfam" id="PF00096">
    <property type="entry name" value="zf-C2H2"/>
    <property type="match status" value="1"/>
</dbReference>
<feature type="compositionally biased region" description="Polar residues" evidence="3">
    <location>
        <begin position="119"/>
        <end position="141"/>
    </location>
</feature>
<dbReference type="SMART" id="SM00355">
    <property type="entry name" value="ZnF_C2H2"/>
    <property type="match status" value="4"/>
</dbReference>
<evidence type="ECO:0000256" key="1">
    <source>
        <dbReference type="ARBA" id="ARBA00023452"/>
    </source>
</evidence>
<dbReference type="InterPro" id="IPR043584">
    <property type="entry name" value="WIP1/2/3/4/5/6"/>
</dbReference>
<sequence>MTSQALNDTSNQSLGIVASLSRSQVIQFLSSDSVSDCPSTPPYKRSPLNLLPTTSVSSPRHIINTVPVMHPNLVYTLKSILSLKNFPEYDNANTSEDSRSGAQSDNSQPSEHAEMQGSGKENTLGLTDYNGLSSPGRSASLPSRDKSQEQQEAMVIPVDLIQNRRPYQCAFMGCQRTFKNPQTMRMHHKTHFCDAAAARLGAEAAFQAGISYQPGSPLKAGHNKKIASRCPTCHKTFVGLYELRRHYGRKHSAGEKRYACRMCGKRFHVEVDVRDHEKLCGKPIVCKCGLKFAFKCNLVAHKRSHPKCQERATMAEKTLNPSSHDQQVQGEGRFSGMVVAQEPPLNTTDAADLKPARLQSASVKQVVDLPESASSSSPFPSNYASCSTTFVAEAVRDVDTSTSSVDLRNFSISSGLSQADSYIKFPFDHYFLAALSTSVHQVPHRLSN</sequence>
<evidence type="ECO:0000313" key="5">
    <source>
        <dbReference type="EMBL" id="KAG0558956.1"/>
    </source>
</evidence>
<dbReference type="PROSITE" id="PS50157">
    <property type="entry name" value="ZINC_FINGER_C2H2_2"/>
    <property type="match status" value="3"/>
</dbReference>
<accession>A0A8T0GHM0</accession>
<keyword evidence="2" id="KW-0862">Zinc</keyword>
<keyword evidence="6" id="KW-1185">Reference proteome</keyword>
<dbReference type="InterPro" id="IPR036236">
    <property type="entry name" value="Znf_C2H2_sf"/>
</dbReference>
<feature type="domain" description="C2H2-type" evidence="4">
    <location>
        <begin position="258"/>
        <end position="279"/>
    </location>
</feature>
<evidence type="ECO:0000256" key="3">
    <source>
        <dbReference type="SAM" id="MobiDB-lite"/>
    </source>
</evidence>
<dbReference type="EMBL" id="CM026431">
    <property type="protein sequence ID" value="KAG0558956.1"/>
    <property type="molecule type" value="Genomic_DNA"/>
</dbReference>
<feature type="compositionally biased region" description="Polar residues" evidence="3">
    <location>
        <begin position="91"/>
        <end position="110"/>
    </location>
</feature>
<keyword evidence="2" id="KW-0479">Metal-binding</keyword>
<name>A0A8T0GHM0_CERPU</name>
<comment type="caution">
    <text evidence="5">The sequence shown here is derived from an EMBL/GenBank/DDBJ whole genome shotgun (WGS) entry which is preliminary data.</text>
</comment>
<dbReference type="PANTHER" id="PTHR45878">
    <property type="entry name" value="ZINC FINGER PROTEIN WIP2"/>
    <property type="match status" value="1"/>
</dbReference>
<dbReference type="Gene3D" id="3.30.160.60">
    <property type="entry name" value="Classic Zinc Finger"/>
    <property type="match status" value="2"/>
</dbReference>
<feature type="region of interest" description="Disordered" evidence="3">
    <location>
        <begin position="91"/>
        <end position="150"/>
    </location>
</feature>
<dbReference type="PROSITE" id="PS00028">
    <property type="entry name" value="ZINC_FINGER_C2H2_1"/>
    <property type="match status" value="2"/>
</dbReference>
<proteinExistence type="inferred from homology"/>
<keyword evidence="2" id="KW-0863">Zinc-finger</keyword>
<evidence type="ECO:0000259" key="4">
    <source>
        <dbReference type="PROSITE" id="PS50157"/>
    </source>
</evidence>
<feature type="domain" description="C2H2-type" evidence="4">
    <location>
        <begin position="228"/>
        <end position="256"/>
    </location>
</feature>
<gene>
    <name evidence="5" type="ORF">KC19_10G067400</name>
</gene>
<dbReference type="GO" id="GO:0003700">
    <property type="term" value="F:DNA-binding transcription factor activity"/>
    <property type="evidence" value="ECO:0007669"/>
    <property type="project" value="InterPro"/>
</dbReference>
<protein>
    <recommendedName>
        <fullName evidence="4">C2H2-type domain-containing protein</fullName>
    </recommendedName>
</protein>
<dbReference type="AlphaFoldDB" id="A0A8T0GHM0"/>
<organism evidence="5 6">
    <name type="scientific">Ceratodon purpureus</name>
    <name type="common">Fire moss</name>
    <name type="synonym">Dicranum purpureum</name>
    <dbReference type="NCBI Taxonomy" id="3225"/>
    <lineage>
        <taxon>Eukaryota</taxon>
        <taxon>Viridiplantae</taxon>
        <taxon>Streptophyta</taxon>
        <taxon>Embryophyta</taxon>
        <taxon>Bryophyta</taxon>
        <taxon>Bryophytina</taxon>
        <taxon>Bryopsida</taxon>
        <taxon>Dicranidae</taxon>
        <taxon>Pseudoditrichales</taxon>
        <taxon>Ditrichaceae</taxon>
        <taxon>Ceratodon</taxon>
    </lineage>
</organism>
<comment type="similarity">
    <text evidence="1">Belongs to the WIP C2H2-type zinc-finger protein family.</text>
</comment>
<evidence type="ECO:0000256" key="2">
    <source>
        <dbReference type="PROSITE-ProRule" id="PRU00042"/>
    </source>
</evidence>
<dbReference type="GO" id="GO:0008270">
    <property type="term" value="F:zinc ion binding"/>
    <property type="evidence" value="ECO:0007669"/>
    <property type="project" value="UniProtKB-KW"/>
</dbReference>
<dbReference type="PANTHER" id="PTHR45878:SF44">
    <property type="entry name" value="C2H2-TYPE DOMAIN-CONTAINING PROTEIN"/>
    <property type="match status" value="1"/>
</dbReference>
<dbReference type="SUPFAM" id="SSF57667">
    <property type="entry name" value="beta-beta-alpha zinc fingers"/>
    <property type="match status" value="2"/>
</dbReference>
<dbReference type="InterPro" id="IPR013087">
    <property type="entry name" value="Znf_C2H2_type"/>
</dbReference>
<dbReference type="Proteomes" id="UP000822688">
    <property type="component" value="Chromosome 10"/>
</dbReference>
<feature type="domain" description="C2H2-type" evidence="4">
    <location>
        <begin position="167"/>
        <end position="196"/>
    </location>
</feature>
<reference evidence="5" key="1">
    <citation type="submission" date="2020-06" db="EMBL/GenBank/DDBJ databases">
        <title>WGS assembly of Ceratodon purpureus strain R40.</title>
        <authorList>
            <person name="Carey S.B."/>
            <person name="Jenkins J."/>
            <person name="Shu S."/>
            <person name="Lovell J.T."/>
            <person name="Sreedasyam A."/>
            <person name="Maumus F."/>
            <person name="Tiley G.P."/>
            <person name="Fernandez-Pozo N."/>
            <person name="Barry K."/>
            <person name="Chen C."/>
            <person name="Wang M."/>
            <person name="Lipzen A."/>
            <person name="Daum C."/>
            <person name="Saski C.A."/>
            <person name="Payton A.C."/>
            <person name="Mcbreen J.C."/>
            <person name="Conrad R.E."/>
            <person name="Kollar L.M."/>
            <person name="Olsson S."/>
            <person name="Huttunen S."/>
            <person name="Landis J.B."/>
            <person name="Wickett N.J."/>
            <person name="Johnson M.G."/>
            <person name="Rensing S.A."/>
            <person name="Grimwood J."/>
            <person name="Schmutz J."/>
            <person name="Mcdaniel S.F."/>
        </authorList>
    </citation>
    <scope>NUCLEOTIDE SEQUENCE</scope>
    <source>
        <strain evidence="5">R40</strain>
    </source>
</reference>